<comment type="caution">
    <text evidence="1">The sequence shown here is derived from an EMBL/GenBank/DDBJ whole genome shotgun (WGS) entry which is preliminary data.</text>
</comment>
<name>G9QNT1_9BACI</name>
<keyword evidence="2" id="KW-1185">Reference proteome</keyword>
<dbReference type="EMBL" id="ACWF01000143">
    <property type="protein sequence ID" value="EHL74903.1"/>
    <property type="molecule type" value="Genomic_DNA"/>
</dbReference>
<sequence length="42" mass="4912">MKKKKPSLQVEYGLEFGDVNASKLYDITHKEAKKKQNKKKEC</sequence>
<reference evidence="1 2" key="1">
    <citation type="submission" date="2011-09" db="EMBL/GenBank/DDBJ databases">
        <title>The Genome Sequence of Bacillus smithii 7_3_47FAA.</title>
        <authorList>
            <consortium name="The Broad Institute Genome Sequencing Platform"/>
            <person name="Earl A."/>
            <person name="Ward D."/>
            <person name="Feldgarden M."/>
            <person name="Gevers D."/>
            <person name="Daigneault M."/>
            <person name="Strauss J."/>
            <person name="Allen-Vercoe E."/>
            <person name="Young S.K."/>
            <person name="Zeng Q."/>
            <person name="Gargeya S."/>
            <person name="Fitzgerald M."/>
            <person name="Haas B."/>
            <person name="Abouelleil A."/>
            <person name="Alvarado L."/>
            <person name="Arachchi H.M."/>
            <person name="Berlin A."/>
            <person name="Brown A."/>
            <person name="Chapman S.B."/>
            <person name="Chen Z."/>
            <person name="Dunbar C."/>
            <person name="Freedman E."/>
            <person name="Gearin G."/>
            <person name="Goldberg J."/>
            <person name="Griggs A."/>
            <person name="Gujja S."/>
            <person name="Heiman D."/>
            <person name="Howarth C."/>
            <person name="Larson L."/>
            <person name="Lui A."/>
            <person name="MacDonald P.J.P."/>
            <person name="Montmayeur A."/>
            <person name="Murphy C."/>
            <person name="Neiman D."/>
            <person name="Pearson M."/>
            <person name="Priest M."/>
            <person name="Roberts A."/>
            <person name="Saif S."/>
            <person name="Shea T."/>
            <person name="Shenoy N."/>
            <person name="Sisk P."/>
            <person name="Stolte C."/>
            <person name="Sykes S."/>
            <person name="Wortman J."/>
            <person name="Nusbaum C."/>
            <person name="Birren B."/>
        </authorList>
    </citation>
    <scope>NUCLEOTIDE SEQUENCE [LARGE SCALE GENOMIC DNA]</scope>
    <source>
        <strain evidence="1 2">7_3_47FAA</strain>
    </source>
</reference>
<dbReference type="HOGENOM" id="CLU_214743_0_0_9"/>
<evidence type="ECO:0000313" key="2">
    <source>
        <dbReference type="Proteomes" id="UP000011747"/>
    </source>
</evidence>
<dbReference type="GeneID" id="87583440"/>
<proteinExistence type="predicted"/>
<protein>
    <submittedName>
        <fullName evidence="1">Uncharacterized protein</fullName>
    </submittedName>
</protein>
<dbReference type="RefSeq" id="WP_003354993.1">
    <property type="nucleotide sequence ID" value="NZ_JH414762.1"/>
</dbReference>
<dbReference type="AlphaFoldDB" id="G9QNT1"/>
<dbReference type="PATRIC" id="fig|665952.3.peg.2797"/>
<evidence type="ECO:0000313" key="1">
    <source>
        <dbReference type="EMBL" id="EHL74903.1"/>
    </source>
</evidence>
<accession>G9QNT1</accession>
<gene>
    <name evidence="1" type="ORF">HMPREF1015_03166</name>
</gene>
<dbReference type="Proteomes" id="UP000011747">
    <property type="component" value="Unassembled WGS sequence"/>
</dbReference>
<organism evidence="1 2">
    <name type="scientific">Bacillus smithii 7_3_47FAA</name>
    <dbReference type="NCBI Taxonomy" id="665952"/>
    <lineage>
        <taxon>Bacteria</taxon>
        <taxon>Bacillati</taxon>
        <taxon>Bacillota</taxon>
        <taxon>Bacilli</taxon>
        <taxon>Bacillales</taxon>
        <taxon>Bacillaceae</taxon>
        <taxon>Bacillus</taxon>
    </lineage>
</organism>